<proteinExistence type="predicted"/>
<name>B2JRX0_PARP8</name>
<dbReference type="CDD" id="cd07909">
    <property type="entry name" value="YciF"/>
    <property type="match status" value="1"/>
</dbReference>
<dbReference type="KEGG" id="bph:Bphy_4780"/>
<keyword evidence="2" id="KW-1185">Reference proteome</keyword>
<dbReference type="HOGENOM" id="CLU_102561_0_0_4"/>
<gene>
    <name evidence="1" type="ordered locus">Bphy_4780</name>
</gene>
<reference evidence="2" key="1">
    <citation type="journal article" date="2014" name="Stand. Genomic Sci.">
        <title>Complete genome sequence of Burkholderia phymatum STM815(T), a broad host range and efficient nitrogen-fixing symbiont of Mimosa species.</title>
        <authorList>
            <person name="Moulin L."/>
            <person name="Klonowska A."/>
            <person name="Caroline B."/>
            <person name="Booth K."/>
            <person name="Vriezen J.A."/>
            <person name="Melkonian R."/>
            <person name="James E.K."/>
            <person name="Young J.P."/>
            <person name="Bena G."/>
            <person name="Hauser L."/>
            <person name="Land M."/>
            <person name="Kyrpides N."/>
            <person name="Bruce D."/>
            <person name="Chain P."/>
            <person name="Copeland A."/>
            <person name="Pitluck S."/>
            <person name="Woyke T."/>
            <person name="Lizotte-Waniewski M."/>
            <person name="Bristow J."/>
            <person name="Riley M."/>
        </authorList>
    </citation>
    <scope>NUCLEOTIDE SEQUENCE [LARGE SCALE GENOMIC DNA]</scope>
    <source>
        <strain evidence="2">DSM 17167 / CIP 108236 / LMG 21445 / STM815</strain>
    </source>
</reference>
<dbReference type="STRING" id="391038.Bphy_4780"/>
<dbReference type="Gene3D" id="1.20.1260.10">
    <property type="match status" value="1"/>
</dbReference>
<dbReference type="PANTHER" id="PTHR30565:SF9">
    <property type="entry name" value="PROTEIN YCIF"/>
    <property type="match status" value="1"/>
</dbReference>
<dbReference type="AlphaFoldDB" id="B2JRX0"/>
<evidence type="ECO:0000313" key="2">
    <source>
        <dbReference type="Proteomes" id="UP000001192"/>
    </source>
</evidence>
<dbReference type="InterPro" id="IPR047114">
    <property type="entry name" value="YciF"/>
</dbReference>
<organism evidence="1 2">
    <name type="scientific">Paraburkholderia phymatum (strain DSM 17167 / CIP 108236 / LMG 21445 / STM815)</name>
    <name type="common">Burkholderia phymatum</name>
    <dbReference type="NCBI Taxonomy" id="391038"/>
    <lineage>
        <taxon>Bacteria</taxon>
        <taxon>Pseudomonadati</taxon>
        <taxon>Pseudomonadota</taxon>
        <taxon>Betaproteobacteria</taxon>
        <taxon>Burkholderiales</taxon>
        <taxon>Burkholderiaceae</taxon>
        <taxon>Paraburkholderia</taxon>
    </lineage>
</organism>
<dbReference type="eggNOG" id="COG3685">
    <property type="taxonomic scope" value="Bacteria"/>
</dbReference>
<accession>B2JRX0</accession>
<dbReference type="InterPro" id="IPR012347">
    <property type="entry name" value="Ferritin-like"/>
</dbReference>
<dbReference type="SUPFAM" id="SSF47240">
    <property type="entry name" value="Ferritin-like"/>
    <property type="match status" value="1"/>
</dbReference>
<dbReference type="Pfam" id="PF05974">
    <property type="entry name" value="DUF892"/>
    <property type="match status" value="1"/>
</dbReference>
<protein>
    <submittedName>
        <fullName evidence="1">Uncharacterized protein</fullName>
    </submittedName>
</protein>
<dbReference type="InterPro" id="IPR010287">
    <property type="entry name" value="DUF892_YciF-like"/>
</dbReference>
<dbReference type="PANTHER" id="PTHR30565">
    <property type="entry name" value="PROTEIN YCIF"/>
    <property type="match status" value="1"/>
</dbReference>
<dbReference type="EMBL" id="CP001044">
    <property type="protein sequence ID" value="ACC73889.1"/>
    <property type="molecule type" value="Genomic_DNA"/>
</dbReference>
<dbReference type="Proteomes" id="UP000001192">
    <property type="component" value="Chromosome 2"/>
</dbReference>
<sequence>MSSVAVAVIATLCCAKEKAMTTKTLRDLFIHSLSDIYSAEKQMTKSLPKMARASTNPDLKAAFETHLEETHGQIQRIDQVVEATGVKLKRIKCVAMEGLVEEGQEQIDEIEKGPVLDTALIAAAQKVEHYEIASYGSLIALANQLGETSAVKLLGETLQEEKSTDEKLSLLAEEKVAAEALGK</sequence>
<evidence type="ECO:0000313" key="1">
    <source>
        <dbReference type="EMBL" id="ACC73889.1"/>
    </source>
</evidence>
<dbReference type="InterPro" id="IPR009078">
    <property type="entry name" value="Ferritin-like_SF"/>
</dbReference>